<protein>
    <recommendedName>
        <fullName evidence="3">Transcription elongation factor GreA/GreB C-terminal domain-containing protein</fullName>
    </recommendedName>
</protein>
<reference evidence="1 2" key="1">
    <citation type="submission" date="2023-02" db="EMBL/GenBank/DDBJ databases">
        <authorList>
            <person name="Maleckis M."/>
        </authorList>
    </citation>
    <scope>NUCLEOTIDE SEQUENCE [LARGE SCALE GENOMIC DNA]</scope>
    <source>
        <strain evidence="1 2">P8-A2</strain>
    </source>
</reference>
<accession>A0ABU3V732</accession>
<evidence type="ECO:0000313" key="1">
    <source>
        <dbReference type="EMBL" id="MDU9001810.1"/>
    </source>
</evidence>
<gene>
    <name evidence="1" type="ORF">PU648_58370</name>
</gene>
<dbReference type="EMBL" id="JARAKF010000006">
    <property type="protein sequence ID" value="MDU9001810.1"/>
    <property type="molecule type" value="Genomic_DNA"/>
</dbReference>
<evidence type="ECO:0008006" key="3">
    <source>
        <dbReference type="Google" id="ProtNLM"/>
    </source>
</evidence>
<organism evidence="1 2">
    <name type="scientific">Streptomyces mirabilis</name>
    <dbReference type="NCBI Taxonomy" id="68239"/>
    <lineage>
        <taxon>Bacteria</taxon>
        <taxon>Bacillati</taxon>
        <taxon>Actinomycetota</taxon>
        <taxon>Actinomycetes</taxon>
        <taxon>Kitasatosporales</taxon>
        <taxon>Streptomycetaceae</taxon>
        <taxon>Streptomyces</taxon>
    </lineage>
</organism>
<evidence type="ECO:0000313" key="2">
    <source>
        <dbReference type="Proteomes" id="UP001257627"/>
    </source>
</evidence>
<keyword evidence="2" id="KW-1185">Reference proteome</keyword>
<comment type="caution">
    <text evidence="1">The sequence shown here is derived from an EMBL/GenBank/DDBJ whole genome shotgun (WGS) entry which is preliminary data.</text>
</comment>
<dbReference type="Proteomes" id="UP001257627">
    <property type="component" value="Unassembled WGS sequence"/>
</dbReference>
<proteinExistence type="predicted"/>
<dbReference type="RefSeq" id="WP_316738734.1">
    <property type="nucleotide sequence ID" value="NZ_JARAKF010000006.1"/>
</dbReference>
<sequence>MRADNRRKWEKRREQLEERATFLESFLRATSVTPRTTEGATVAPGRLVGLTFDGSAAVEEYEITSQSPVAEEGQALSPFTPLAAALLWREASLLVEYEDSSGKRRTARIRHVRD</sequence>
<name>A0ABU3V732_9ACTN</name>